<dbReference type="Pfam" id="PF04306">
    <property type="entry name" value="DUF456"/>
    <property type="match status" value="1"/>
</dbReference>
<proteinExistence type="predicted"/>
<keyword evidence="1" id="KW-1133">Transmembrane helix</keyword>
<dbReference type="PANTHER" id="PTHR39165:SF1">
    <property type="entry name" value="DUF456 DOMAIN-CONTAINING PROTEIN"/>
    <property type="match status" value="1"/>
</dbReference>
<dbReference type="EMBL" id="RJVP01000002">
    <property type="protein sequence ID" value="ROH86915.1"/>
    <property type="molecule type" value="Genomic_DNA"/>
</dbReference>
<evidence type="ECO:0000313" key="3">
    <source>
        <dbReference type="Proteomes" id="UP000275137"/>
    </source>
</evidence>
<keyword evidence="1" id="KW-0472">Membrane</keyword>
<feature type="transmembrane region" description="Helical" evidence="1">
    <location>
        <begin position="83"/>
        <end position="111"/>
    </location>
</feature>
<protein>
    <submittedName>
        <fullName evidence="2">DUF456 domain-containing protein</fullName>
    </submittedName>
</protein>
<dbReference type="Proteomes" id="UP000275137">
    <property type="component" value="Unassembled WGS sequence"/>
</dbReference>
<dbReference type="AlphaFoldDB" id="A0A3N0V2I8"/>
<feature type="transmembrane region" description="Helical" evidence="1">
    <location>
        <begin position="46"/>
        <end position="71"/>
    </location>
</feature>
<sequence length="158" mass="16049">MEMLWLLALLLVIAGVIGLVFPALPGIPLLYGGLLLAAWIDDFSLVGGWTIAVIGVIALIAWLVDLVASVVTSQRAGASKQALYGTMIGGVVGIVGGVPGIILGTVIGAMLGELMARRGAGQATRVGIAAGLGFVLALAAKVLLGLLMLGMFAYAYFV</sequence>
<organism evidence="2 3">
    <name type="scientific">Pseudomethylobacillus aquaticus</name>
    <dbReference type="NCBI Taxonomy" id="2676064"/>
    <lineage>
        <taxon>Bacteria</taxon>
        <taxon>Pseudomonadati</taxon>
        <taxon>Pseudomonadota</taxon>
        <taxon>Betaproteobacteria</taxon>
        <taxon>Nitrosomonadales</taxon>
        <taxon>Methylophilaceae</taxon>
        <taxon>Pseudomethylobacillus</taxon>
    </lineage>
</organism>
<reference evidence="2 3" key="1">
    <citation type="submission" date="2018-10" db="EMBL/GenBank/DDBJ databases">
        <authorList>
            <person name="Chen W.-M."/>
        </authorList>
    </citation>
    <scope>NUCLEOTIDE SEQUENCE [LARGE SCALE GENOMIC DNA]</scope>
    <source>
        <strain evidence="2 3">H-5</strain>
    </source>
</reference>
<comment type="caution">
    <text evidence="2">The sequence shown here is derived from an EMBL/GenBank/DDBJ whole genome shotgun (WGS) entry which is preliminary data.</text>
</comment>
<accession>A0A3N0V2I8</accession>
<feature type="transmembrane region" description="Helical" evidence="1">
    <location>
        <begin position="131"/>
        <end position="157"/>
    </location>
</feature>
<evidence type="ECO:0000313" key="2">
    <source>
        <dbReference type="EMBL" id="ROH86915.1"/>
    </source>
</evidence>
<dbReference type="InterPro" id="IPR007403">
    <property type="entry name" value="DUF456"/>
</dbReference>
<name>A0A3N0V2I8_9PROT</name>
<keyword evidence="1" id="KW-0812">Transmembrane</keyword>
<keyword evidence="3" id="KW-1185">Reference proteome</keyword>
<dbReference type="PANTHER" id="PTHR39165">
    <property type="entry name" value="IG HYPOTHETICAL 17883"/>
    <property type="match status" value="1"/>
</dbReference>
<gene>
    <name evidence="2" type="ORF">ED236_04215</name>
</gene>
<dbReference type="RefSeq" id="WP_123236723.1">
    <property type="nucleotide sequence ID" value="NZ_RJVP01000002.1"/>
</dbReference>
<evidence type="ECO:0000256" key="1">
    <source>
        <dbReference type="SAM" id="Phobius"/>
    </source>
</evidence>